<feature type="domain" description="S1 motif" evidence="7">
    <location>
        <begin position="35"/>
        <end position="117"/>
    </location>
</feature>
<dbReference type="eggNOG" id="COG1530">
    <property type="taxonomic scope" value="Bacteria"/>
</dbReference>
<dbReference type="KEGG" id="pme:NATL1_19421"/>
<feature type="region of interest" description="Disordered" evidence="6">
    <location>
        <begin position="447"/>
        <end position="482"/>
    </location>
</feature>
<dbReference type="GO" id="GO:0046872">
    <property type="term" value="F:metal ion binding"/>
    <property type="evidence" value="ECO:0007669"/>
    <property type="project" value="UniProtKB-KW"/>
</dbReference>
<feature type="region of interest" description="Disordered" evidence="6">
    <location>
        <begin position="607"/>
        <end position="640"/>
    </location>
</feature>
<dbReference type="PROSITE" id="PS50126">
    <property type="entry name" value="S1"/>
    <property type="match status" value="1"/>
</dbReference>
<dbReference type="EMBL" id="CP000553">
    <property type="protein sequence ID" value="ABM76498.1"/>
    <property type="molecule type" value="Genomic_DNA"/>
</dbReference>
<dbReference type="GO" id="GO:0004540">
    <property type="term" value="F:RNA nuclease activity"/>
    <property type="evidence" value="ECO:0007669"/>
    <property type="project" value="InterPro"/>
</dbReference>
<dbReference type="PANTHER" id="PTHR30001:SF0">
    <property type="entry name" value="RIBONUCLEASE G"/>
    <property type="match status" value="1"/>
</dbReference>
<dbReference type="InterPro" id="IPR003029">
    <property type="entry name" value="S1_domain"/>
</dbReference>
<evidence type="ECO:0000313" key="9">
    <source>
        <dbReference type="Proteomes" id="UP000002592"/>
    </source>
</evidence>
<comment type="cofactor">
    <cofactor evidence="1">
        <name>Mg(2+)</name>
        <dbReference type="ChEBI" id="CHEBI:18420"/>
    </cofactor>
</comment>
<dbReference type="PANTHER" id="PTHR30001">
    <property type="entry name" value="RIBONUCLEASE"/>
    <property type="match status" value="1"/>
</dbReference>
<reference evidence="9" key="1">
    <citation type="journal article" date="2007" name="PLoS Genet.">
        <title>Patterns and implications of gene gain and loss in the evolution of Prochlorococcus.</title>
        <authorList>
            <person name="Kettler G.C."/>
            <person name="Martiny A.C."/>
            <person name="Huang K."/>
            <person name="Zucker J."/>
            <person name="Coleman M.L."/>
            <person name="Rodrigue S."/>
            <person name="Chen F."/>
            <person name="Lapidus A."/>
            <person name="Ferriera S."/>
            <person name="Johnson J."/>
            <person name="Steglich C."/>
            <person name="Church G.M."/>
            <person name="Richardson P."/>
            <person name="Chisholm S.W."/>
        </authorList>
    </citation>
    <scope>NUCLEOTIDE SEQUENCE [LARGE SCALE GENOMIC DNA]</scope>
    <source>
        <strain evidence="9">NATL1A</strain>
    </source>
</reference>
<dbReference type="InterPro" id="IPR004659">
    <property type="entry name" value="RNase_E/G"/>
</dbReference>
<dbReference type="SMART" id="SM00316">
    <property type="entry name" value="S1"/>
    <property type="match status" value="1"/>
</dbReference>
<keyword evidence="3" id="KW-0378">Hydrolase</keyword>
<dbReference type="InterPro" id="IPR019307">
    <property type="entry name" value="RNA-bd_AU-1/RNase_E/G"/>
</dbReference>
<dbReference type="GO" id="GO:0003723">
    <property type="term" value="F:RNA binding"/>
    <property type="evidence" value="ECO:0007669"/>
    <property type="project" value="UniProtKB-KW"/>
</dbReference>
<dbReference type="InterPro" id="IPR012340">
    <property type="entry name" value="NA-bd_OB-fold"/>
</dbReference>
<dbReference type="GO" id="GO:0005737">
    <property type="term" value="C:cytoplasm"/>
    <property type="evidence" value="ECO:0007669"/>
    <property type="project" value="TreeGrafter"/>
</dbReference>
<dbReference type="SUPFAM" id="SSF50249">
    <property type="entry name" value="Nucleic acid-binding proteins"/>
    <property type="match status" value="1"/>
</dbReference>
<feature type="compositionally biased region" description="Polar residues" evidence="6">
    <location>
        <begin position="461"/>
        <end position="472"/>
    </location>
</feature>
<keyword evidence="2" id="KW-0479">Metal-binding</keyword>
<dbReference type="Proteomes" id="UP000002592">
    <property type="component" value="Chromosome"/>
</dbReference>
<evidence type="ECO:0000256" key="2">
    <source>
        <dbReference type="ARBA" id="ARBA00022723"/>
    </source>
</evidence>
<dbReference type="GO" id="GO:0006364">
    <property type="term" value="P:rRNA processing"/>
    <property type="evidence" value="ECO:0007669"/>
    <property type="project" value="TreeGrafter"/>
</dbReference>
<dbReference type="RefSeq" id="WP_011824470.1">
    <property type="nucleotide sequence ID" value="NC_008819.1"/>
</dbReference>
<accession>A2C4T8</accession>
<feature type="compositionally biased region" description="Basic and acidic residues" evidence="6">
    <location>
        <begin position="447"/>
        <end position="460"/>
    </location>
</feature>
<organism evidence="8 9">
    <name type="scientific">Prochlorococcus marinus (strain NATL1A)</name>
    <dbReference type="NCBI Taxonomy" id="167555"/>
    <lineage>
        <taxon>Bacteria</taxon>
        <taxon>Bacillati</taxon>
        <taxon>Cyanobacteriota</taxon>
        <taxon>Cyanophyceae</taxon>
        <taxon>Synechococcales</taxon>
        <taxon>Prochlorococcaceae</taxon>
        <taxon>Prochlorococcus</taxon>
    </lineage>
</organism>
<dbReference type="HOGENOM" id="CLU_003468_5_6_3"/>
<protein>
    <submittedName>
        <fullName evidence="8">S1 RNA binding domain:Ribonuclease E and G</fullName>
    </submittedName>
</protein>
<evidence type="ECO:0000256" key="4">
    <source>
        <dbReference type="ARBA" id="ARBA00022842"/>
    </source>
</evidence>
<feature type="compositionally biased region" description="Basic residues" evidence="6">
    <location>
        <begin position="631"/>
        <end position="640"/>
    </location>
</feature>
<evidence type="ECO:0000256" key="3">
    <source>
        <dbReference type="ARBA" id="ARBA00022801"/>
    </source>
</evidence>
<dbReference type="Gene3D" id="2.40.50.140">
    <property type="entry name" value="Nucleic acid-binding proteins"/>
    <property type="match status" value="1"/>
</dbReference>
<sequence>MPQQIVIAEHLRIAALLTDERIDELIVAQGSYQIGDIFLGTVENVLPGIDAAFVNIGESEKNGFIHVNDLGPLRLKKATAGITELLEPRQKVLVQVMKEPTGTKGPRLTGNIALPGRYLVLQPYGQGVNISRRISTESERNRLRALGVLVKPPSTGLLIRTEAEDICEEFLIDDLENLLKQWELIQQASESCSPPILLNRDEDFIHRILRDHTGQNLTEIVVDNSEAIGRVKNFLGKDSNELTIELHNDSENILEKYKVISSINEALKPRVDLPSGGYIIIEPTEALTVIDVNSGSFTRSANSRETVLWTNCEAAIEIARQLKLRNIGGVIIIDFIDMDTKRDQLQLLEHFTSAINGDSARPQIASLTELGLVELTRKRQGQNIYELFGKTSPNSQGQGYLPSITIQDINPTTPSEAGVINATLISGEDIQSLQETNNKKKRINKTRDIEANLSNEENKSSTDNSKAISTDTITEDIQKESNNKRKETTIININMNQNEEIVYSLMGLDPILLLEKPPLSENYKVNIIRPGKKEAREEKNNIPEDNQQKIVDDSISKHQNNNKDIIRLKNKSNIEQKSTNSDVKESIEEENINVALDQETNELININHNSISEKNELPSTDSQEVNEDPRRKRRRSSASS</sequence>
<evidence type="ECO:0000256" key="1">
    <source>
        <dbReference type="ARBA" id="ARBA00001946"/>
    </source>
</evidence>
<keyword evidence="4" id="KW-0460">Magnesium</keyword>
<name>A2C4T8_PROM1</name>
<evidence type="ECO:0000259" key="7">
    <source>
        <dbReference type="PROSITE" id="PS50126"/>
    </source>
</evidence>
<keyword evidence="5" id="KW-0694">RNA-binding</keyword>
<dbReference type="Pfam" id="PF10150">
    <property type="entry name" value="RNase_E_G"/>
    <property type="match status" value="1"/>
</dbReference>
<proteinExistence type="predicted"/>
<gene>
    <name evidence="8" type="primary">rne</name>
    <name evidence="8" type="ordered locus">NATL1_19421</name>
</gene>
<dbReference type="CDD" id="cd04453">
    <property type="entry name" value="S1_RNase_E"/>
    <property type="match status" value="1"/>
</dbReference>
<dbReference type="NCBIfam" id="TIGR00757">
    <property type="entry name" value="RNaseEG"/>
    <property type="match status" value="1"/>
</dbReference>
<evidence type="ECO:0000256" key="6">
    <source>
        <dbReference type="SAM" id="MobiDB-lite"/>
    </source>
</evidence>
<evidence type="ECO:0000256" key="5">
    <source>
        <dbReference type="ARBA" id="ARBA00022884"/>
    </source>
</evidence>
<dbReference type="AlphaFoldDB" id="A2C4T8"/>
<evidence type="ECO:0000313" key="8">
    <source>
        <dbReference type="EMBL" id="ABM76498.1"/>
    </source>
</evidence>
<dbReference type="GO" id="GO:0016787">
    <property type="term" value="F:hydrolase activity"/>
    <property type="evidence" value="ECO:0007669"/>
    <property type="project" value="UniProtKB-KW"/>
</dbReference>